<evidence type="ECO:0000256" key="1">
    <source>
        <dbReference type="SAM" id="MobiDB-lite"/>
    </source>
</evidence>
<comment type="caution">
    <text evidence="3">The sequence shown here is derived from an EMBL/GenBank/DDBJ whole genome shotgun (WGS) entry which is preliminary data.</text>
</comment>
<sequence>MGSPRWSLLLVYLSCLIYLEQIRSETEVLGRKDIPTVTIISTYTELETTSVMLTASSEARPTLTAASEARPTLTEGPEDNDEPENADEKENDVARNNDKQIIDPPSQPLTTPTFPLAASTSLTQMSISSRSPPASTYRPTVNLSPTSRPSVTQSTSQPPRKGSSSQKLFATAKPTPQPGHRSIGATNHIHIGCLLLVAFVALNL</sequence>
<evidence type="ECO:0000313" key="3">
    <source>
        <dbReference type="EMBL" id="ORX98154.1"/>
    </source>
</evidence>
<evidence type="ECO:0000256" key="2">
    <source>
        <dbReference type="SAM" id="SignalP"/>
    </source>
</evidence>
<proteinExistence type="predicted"/>
<reference evidence="3 4" key="1">
    <citation type="submission" date="2016-07" db="EMBL/GenBank/DDBJ databases">
        <title>Pervasive Adenine N6-methylation of Active Genes in Fungi.</title>
        <authorList>
            <consortium name="DOE Joint Genome Institute"/>
            <person name="Mondo S.J."/>
            <person name="Dannebaum R.O."/>
            <person name="Kuo R.C."/>
            <person name="Labutti K."/>
            <person name="Haridas S."/>
            <person name="Kuo A."/>
            <person name="Salamov A."/>
            <person name="Ahrendt S.R."/>
            <person name="Lipzen A."/>
            <person name="Sullivan W."/>
            <person name="Andreopoulos W.B."/>
            <person name="Clum A."/>
            <person name="Lindquist E."/>
            <person name="Daum C."/>
            <person name="Ramamoorthy G.K."/>
            <person name="Gryganskyi A."/>
            <person name="Culley D."/>
            <person name="Magnuson J.K."/>
            <person name="James T.Y."/>
            <person name="O'Malley M.A."/>
            <person name="Stajich J.E."/>
            <person name="Spatafora J.W."/>
            <person name="Visel A."/>
            <person name="Grigoriev I.V."/>
        </authorList>
    </citation>
    <scope>NUCLEOTIDE SEQUENCE [LARGE SCALE GENOMIC DNA]</scope>
    <source>
        <strain evidence="3 4">CBS 931.73</strain>
    </source>
</reference>
<name>A0A1Y1YKN2_9FUNG</name>
<evidence type="ECO:0000313" key="4">
    <source>
        <dbReference type="Proteomes" id="UP000193498"/>
    </source>
</evidence>
<feature type="region of interest" description="Disordered" evidence="1">
    <location>
        <begin position="124"/>
        <end position="183"/>
    </location>
</feature>
<dbReference type="AlphaFoldDB" id="A0A1Y1YKN2"/>
<protein>
    <submittedName>
        <fullName evidence="3">Uncharacterized protein</fullName>
    </submittedName>
</protein>
<feature type="compositionally biased region" description="Polar residues" evidence="1">
    <location>
        <begin position="124"/>
        <end position="168"/>
    </location>
</feature>
<gene>
    <name evidence="3" type="ORF">K493DRAFT_300076</name>
</gene>
<dbReference type="EMBL" id="MCFE01000119">
    <property type="protein sequence ID" value="ORX98154.1"/>
    <property type="molecule type" value="Genomic_DNA"/>
</dbReference>
<dbReference type="Proteomes" id="UP000193498">
    <property type="component" value="Unassembled WGS sequence"/>
</dbReference>
<organism evidence="3 4">
    <name type="scientific">Basidiobolus meristosporus CBS 931.73</name>
    <dbReference type="NCBI Taxonomy" id="1314790"/>
    <lineage>
        <taxon>Eukaryota</taxon>
        <taxon>Fungi</taxon>
        <taxon>Fungi incertae sedis</taxon>
        <taxon>Zoopagomycota</taxon>
        <taxon>Entomophthoromycotina</taxon>
        <taxon>Basidiobolomycetes</taxon>
        <taxon>Basidiobolales</taxon>
        <taxon>Basidiobolaceae</taxon>
        <taxon>Basidiobolus</taxon>
    </lineage>
</organism>
<keyword evidence="4" id="KW-1185">Reference proteome</keyword>
<keyword evidence="2" id="KW-0732">Signal</keyword>
<dbReference type="InParanoid" id="A0A1Y1YKN2"/>
<feature type="compositionally biased region" description="Acidic residues" evidence="1">
    <location>
        <begin position="76"/>
        <end position="85"/>
    </location>
</feature>
<feature type="chain" id="PRO_5012169187" evidence="2">
    <location>
        <begin position="25"/>
        <end position="204"/>
    </location>
</feature>
<feature type="region of interest" description="Disordered" evidence="1">
    <location>
        <begin position="54"/>
        <end position="93"/>
    </location>
</feature>
<feature type="signal peptide" evidence="2">
    <location>
        <begin position="1"/>
        <end position="24"/>
    </location>
</feature>
<accession>A0A1Y1YKN2</accession>